<organism evidence="1">
    <name type="scientific">marine sediment metagenome</name>
    <dbReference type="NCBI Taxonomy" id="412755"/>
    <lineage>
        <taxon>unclassified sequences</taxon>
        <taxon>metagenomes</taxon>
        <taxon>ecological metagenomes</taxon>
    </lineage>
</organism>
<dbReference type="SUPFAM" id="SSF51726">
    <property type="entry name" value="UROD/MetE-like"/>
    <property type="match status" value="1"/>
</dbReference>
<dbReference type="InterPro" id="IPR038071">
    <property type="entry name" value="UROD/MetE-like_sf"/>
</dbReference>
<dbReference type="AlphaFoldDB" id="X1RZ95"/>
<evidence type="ECO:0008006" key="2">
    <source>
        <dbReference type="Google" id="ProtNLM"/>
    </source>
</evidence>
<evidence type="ECO:0000313" key="1">
    <source>
        <dbReference type="EMBL" id="GAI72251.1"/>
    </source>
</evidence>
<proteinExistence type="predicted"/>
<gene>
    <name evidence="1" type="ORF">S12H4_03835</name>
</gene>
<sequence>MDGVVDKLLNPTNSDCIIKQNIPEKMNSRERILSAINHRQPDRVPVDLGATPSSGISAIAYNNLKKHLGIGKEPTKVYDVVQQLAEPEWDILNHFENDVLDIGRTFTTNKEDWYDIMLQDGSKAQYPKWFRPYQDEKGVWCVPNKHGKIIAKMPPGSTFYDQTTFPYIDGYPDTFKDLPQAMDKVMWSAFPASPWDHASENTFWDDLRTNCLKLRNETDKALIIGVGCNLFEWGTFLRRMDYFLMDMVMEPVKVEALLDALMEHHLSTLEKICHAVGDIVDMVKFGDDLGMNNGLMDWAIFYITIGLKFMKNMPKKWNRIINIKTSKP</sequence>
<protein>
    <recommendedName>
        <fullName evidence="2">Methyltransferase</fullName>
    </recommendedName>
</protein>
<reference evidence="1" key="1">
    <citation type="journal article" date="2014" name="Front. Microbiol.">
        <title>High frequency of phylogenetically diverse reductive dehalogenase-homologous genes in deep subseafloor sedimentary metagenomes.</title>
        <authorList>
            <person name="Kawai M."/>
            <person name="Futagami T."/>
            <person name="Toyoda A."/>
            <person name="Takaki Y."/>
            <person name="Nishi S."/>
            <person name="Hori S."/>
            <person name="Arai W."/>
            <person name="Tsubouchi T."/>
            <person name="Morono Y."/>
            <person name="Uchiyama I."/>
            <person name="Ito T."/>
            <person name="Fujiyama A."/>
            <person name="Inagaki F."/>
            <person name="Takami H."/>
        </authorList>
    </citation>
    <scope>NUCLEOTIDE SEQUENCE</scope>
    <source>
        <strain evidence="1">Expedition CK06-06</strain>
    </source>
</reference>
<dbReference type="Gene3D" id="3.20.20.210">
    <property type="match status" value="1"/>
</dbReference>
<name>X1RZ95_9ZZZZ</name>
<comment type="caution">
    <text evidence="1">The sequence shown here is derived from an EMBL/GenBank/DDBJ whole genome shotgun (WGS) entry which is preliminary data.</text>
</comment>
<accession>X1RZ95</accession>
<dbReference type="EMBL" id="BARW01001124">
    <property type="protein sequence ID" value="GAI72251.1"/>
    <property type="molecule type" value="Genomic_DNA"/>
</dbReference>